<proteinExistence type="predicted"/>
<evidence type="ECO:0000313" key="2">
    <source>
        <dbReference type="EMBL" id="MET4632796.1"/>
    </source>
</evidence>
<dbReference type="Proteomes" id="UP001549321">
    <property type="component" value="Unassembled WGS sequence"/>
</dbReference>
<comment type="caution">
    <text evidence="2">The sequence shown here is derived from an EMBL/GenBank/DDBJ whole genome shotgun (WGS) entry which is preliminary data.</text>
</comment>
<protein>
    <submittedName>
        <fullName evidence="2">Uncharacterized protein</fullName>
    </submittedName>
</protein>
<keyword evidence="1" id="KW-1133">Transmembrane helix</keyword>
<keyword evidence="1" id="KW-0472">Membrane</keyword>
<reference evidence="2 3" key="1">
    <citation type="submission" date="2024-06" db="EMBL/GenBank/DDBJ databases">
        <title>Sorghum-associated microbial communities from plants grown in Nebraska, USA.</title>
        <authorList>
            <person name="Schachtman D."/>
        </authorList>
    </citation>
    <scope>NUCLEOTIDE SEQUENCE [LARGE SCALE GENOMIC DNA]</scope>
    <source>
        <strain evidence="2 3">3207</strain>
    </source>
</reference>
<evidence type="ECO:0000256" key="1">
    <source>
        <dbReference type="SAM" id="Phobius"/>
    </source>
</evidence>
<sequence>MWTVWKHPLVKWGILVVLLFATGAFILATT</sequence>
<evidence type="ECO:0000313" key="3">
    <source>
        <dbReference type="Proteomes" id="UP001549321"/>
    </source>
</evidence>
<name>A0ABV2QUT7_9HYPH</name>
<feature type="transmembrane region" description="Helical" evidence="1">
    <location>
        <begin position="12"/>
        <end position="29"/>
    </location>
</feature>
<keyword evidence="3" id="KW-1185">Reference proteome</keyword>
<dbReference type="EMBL" id="JBEPSM010000001">
    <property type="protein sequence ID" value="MET4632796.1"/>
    <property type="molecule type" value="Genomic_DNA"/>
</dbReference>
<gene>
    <name evidence="2" type="ORF">ABIE08_000709</name>
</gene>
<organism evidence="2 3">
    <name type="scientific">Kaistia defluvii</name>
    <dbReference type="NCBI Taxonomy" id="410841"/>
    <lineage>
        <taxon>Bacteria</taxon>
        <taxon>Pseudomonadati</taxon>
        <taxon>Pseudomonadota</taxon>
        <taxon>Alphaproteobacteria</taxon>
        <taxon>Hyphomicrobiales</taxon>
        <taxon>Kaistiaceae</taxon>
        <taxon>Kaistia</taxon>
    </lineage>
</organism>
<accession>A0ABV2QUT7</accession>
<keyword evidence="1" id="KW-0812">Transmembrane</keyword>